<dbReference type="RefSeq" id="XP_005842425.1">
    <property type="nucleotide sequence ID" value="XM_005842368.1"/>
</dbReference>
<dbReference type="STRING" id="905079.L1K4Q2"/>
<keyword evidence="4" id="KW-1185">Reference proteome</keyword>
<protein>
    <recommendedName>
        <fullName evidence="5">Dehydrogenase/reductase SDR family member 4</fullName>
    </recommendedName>
</protein>
<dbReference type="PANTHER" id="PTHR43943">
    <property type="entry name" value="DEHYDROGENASE/REDUCTASE (SDR FAMILY) MEMBER 4"/>
    <property type="match status" value="1"/>
</dbReference>
<dbReference type="AlphaFoldDB" id="L1K4Q2"/>
<proteinExistence type="inferred from homology"/>
<name>L1K4Q2_GUITC</name>
<dbReference type="eggNOG" id="KOG0725">
    <property type="taxonomic scope" value="Eukaryota"/>
</dbReference>
<dbReference type="PANTHER" id="PTHR43943:SF2">
    <property type="entry name" value="DEHYDROGENASE_REDUCTASE 4"/>
    <property type="match status" value="1"/>
</dbReference>
<dbReference type="InterPro" id="IPR020904">
    <property type="entry name" value="Sc_DH/Rdtase_CS"/>
</dbReference>
<dbReference type="NCBIfam" id="NF005559">
    <property type="entry name" value="PRK07231.1"/>
    <property type="match status" value="1"/>
</dbReference>
<accession>L1K4Q2</accession>
<dbReference type="Proteomes" id="UP000011087">
    <property type="component" value="Unassembled WGS sequence"/>
</dbReference>
<dbReference type="OMA" id="GALPHMY"/>
<dbReference type="InterPro" id="IPR002347">
    <property type="entry name" value="SDR_fam"/>
</dbReference>
<dbReference type="FunFam" id="3.40.50.720:FF:000084">
    <property type="entry name" value="Short-chain dehydrogenase reductase"/>
    <property type="match status" value="1"/>
</dbReference>
<dbReference type="GeneID" id="17312155"/>
<dbReference type="EMBL" id="JH992965">
    <property type="protein sequence ID" value="EKX55445.1"/>
    <property type="molecule type" value="Genomic_DNA"/>
</dbReference>
<dbReference type="Pfam" id="PF13561">
    <property type="entry name" value="adh_short_C2"/>
    <property type="match status" value="1"/>
</dbReference>
<dbReference type="PRINTS" id="PR00081">
    <property type="entry name" value="GDHRDH"/>
</dbReference>
<dbReference type="PRINTS" id="PR00080">
    <property type="entry name" value="SDRFAMILY"/>
</dbReference>
<evidence type="ECO:0008006" key="5">
    <source>
        <dbReference type="Google" id="ProtNLM"/>
    </source>
</evidence>
<sequence>MQRLAGKVAIVTASTAGIGLGIARRLAQEGAGVMICSRKLENVQKTVDMLRSENLKVEGIPCHVGKAEDRENLIKATLDKFGGRIDALVSNAAVNPAYGPLQEMSESQWEKIFDINVKSAFLLSKEVIPVMQQQKSGSIVMVSSIAAYTAIEGLGAYSISKTALLGLSKVIAHEQAQYGIRCNCIAPGIVKTHFSEALWTDQKVHDKVVRQVPLRRFGEAEDIAGAAAFLCSADSSYMTGETMVIAGGMLPAKI</sequence>
<dbReference type="Gene3D" id="3.40.50.720">
    <property type="entry name" value="NAD(P)-binding Rossmann-like Domain"/>
    <property type="match status" value="1"/>
</dbReference>
<dbReference type="OrthoDB" id="1669814at2759"/>
<evidence type="ECO:0000256" key="1">
    <source>
        <dbReference type="ARBA" id="ARBA00006484"/>
    </source>
</evidence>
<dbReference type="InterPro" id="IPR036291">
    <property type="entry name" value="NAD(P)-bd_dom_sf"/>
</dbReference>
<comment type="similarity">
    <text evidence="1">Belongs to the short-chain dehydrogenases/reductases (SDR) family.</text>
</comment>
<dbReference type="EnsemblProtists" id="EKX55445">
    <property type="protein sequence ID" value="EKX55445"/>
    <property type="gene ID" value="GUITHDRAFT_149798"/>
</dbReference>
<reference evidence="4" key="2">
    <citation type="submission" date="2012-11" db="EMBL/GenBank/DDBJ databases">
        <authorList>
            <person name="Kuo A."/>
            <person name="Curtis B.A."/>
            <person name="Tanifuji G."/>
            <person name="Burki F."/>
            <person name="Gruber A."/>
            <person name="Irimia M."/>
            <person name="Maruyama S."/>
            <person name="Arias M.C."/>
            <person name="Ball S.G."/>
            <person name="Gile G.H."/>
            <person name="Hirakawa Y."/>
            <person name="Hopkins J.F."/>
            <person name="Rensing S.A."/>
            <person name="Schmutz J."/>
            <person name="Symeonidi A."/>
            <person name="Elias M."/>
            <person name="Eveleigh R.J."/>
            <person name="Herman E.K."/>
            <person name="Klute M.J."/>
            <person name="Nakayama T."/>
            <person name="Obornik M."/>
            <person name="Reyes-Prieto A."/>
            <person name="Armbrust E.V."/>
            <person name="Aves S.J."/>
            <person name="Beiko R.G."/>
            <person name="Coutinho P."/>
            <person name="Dacks J.B."/>
            <person name="Durnford D.G."/>
            <person name="Fast N.M."/>
            <person name="Green B.R."/>
            <person name="Grisdale C."/>
            <person name="Hempe F."/>
            <person name="Henrissat B."/>
            <person name="Hoppner M.P."/>
            <person name="Ishida K.-I."/>
            <person name="Kim E."/>
            <person name="Koreny L."/>
            <person name="Kroth P.G."/>
            <person name="Liu Y."/>
            <person name="Malik S.-B."/>
            <person name="Maier U.G."/>
            <person name="McRose D."/>
            <person name="Mock T."/>
            <person name="Neilson J.A."/>
            <person name="Onodera N.T."/>
            <person name="Poole A.M."/>
            <person name="Pritham E.J."/>
            <person name="Richards T.A."/>
            <person name="Rocap G."/>
            <person name="Roy S.W."/>
            <person name="Sarai C."/>
            <person name="Schaack S."/>
            <person name="Shirato S."/>
            <person name="Slamovits C.H."/>
            <person name="Spencer D.F."/>
            <person name="Suzuki S."/>
            <person name="Worden A.Z."/>
            <person name="Zauner S."/>
            <person name="Barry K."/>
            <person name="Bell C."/>
            <person name="Bharti A.K."/>
            <person name="Crow J.A."/>
            <person name="Grimwood J."/>
            <person name="Kramer R."/>
            <person name="Lindquist E."/>
            <person name="Lucas S."/>
            <person name="Salamov A."/>
            <person name="McFadden G.I."/>
            <person name="Lane C.E."/>
            <person name="Keeling P.J."/>
            <person name="Gray M.W."/>
            <person name="Grigoriev I.V."/>
            <person name="Archibald J.M."/>
        </authorList>
    </citation>
    <scope>NUCLEOTIDE SEQUENCE</scope>
    <source>
        <strain evidence="4">CCMP2712</strain>
    </source>
</reference>
<dbReference type="PaxDb" id="55529-EKX55445"/>
<dbReference type="SUPFAM" id="SSF51735">
    <property type="entry name" value="NAD(P)-binding Rossmann-fold domains"/>
    <property type="match status" value="1"/>
</dbReference>
<reference evidence="2 4" key="1">
    <citation type="journal article" date="2012" name="Nature">
        <title>Algal genomes reveal evolutionary mosaicism and the fate of nucleomorphs.</title>
        <authorList>
            <consortium name="DOE Joint Genome Institute"/>
            <person name="Curtis B.A."/>
            <person name="Tanifuji G."/>
            <person name="Burki F."/>
            <person name="Gruber A."/>
            <person name="Irimia M."/>
            <person name="Maruyama S."/>
            <person name="Arias M.C."/>
            <person name="Ball S.G."/>
            <person name="Gile G.H."/>
            <person name="Hirakawa Y."/>
            <person name="Hopkins J.F."/>
            <person name="Kuo A."/>
            <person name="Rensing S.A."/>
            <person name="Schmutz J."/>
            <person name="Symeonidi A."/>
            <person name="Elias M."/>
            <person name="Eveleigh R.J."/>
            <person name="Herman E.K."/>
            <person name="Klute M.J."/>
            <person name="Nakayama T."/>
            <person name="Obornik M."/>
            <person name="Reyes-Prieto A."/>
            <person name="Armbrust E.V."/>
            <person name="Aves S.J."/>
            <person name="Beiko R.G."/>
            <person name="Coutinho P."/>
            <person name="Dacks J.B."/>
            <person name="Durnford D.G."/>
            <person name="Fast N.M."/>
            <person name="Green B.R."/>
            <person name="Grisdale C.J."/>
            <person name="Hempel F."/>
            <person name="Henrissat B."/>
            <person name="Hoppner M.P."/>
            <person name="Ishida K."/>
            <person name="Kim E."/>
            <person name="Koreny L."/>
            <person name="Kroth P.G."/>
            <person name="Liu Y."/>
            <person name="Malik S.B."/>
            <person name="Maier U.G."/>
            <person name="McRose D."/>
            <person name="Mock T."/>
            <person name="Neilson J.A."/>
            <person name="Onodera N.T."/>
            <person name="Poole A.M."/>
            <person name="Pritham E.J."/>
            <person name="Richards T.A."/>
            <person name="Rocap G."/>
            <person name="Roy S.W."/>
            <person name="Sarai C."/>
            <person name="Schaack S."/>
            <person name="Shirato S."/>
            <person name="Slamovits C.H."/>
            <person name="Spencer D.F."/>
            <person name="Suzuki S."/>
            <person name="Worden A.Z."/>
            <person name="Zauner S."/>
            <person name="Barry K."/>
            <person name="Bell C."/>
            <person name="Bharti A.K."/>
            <person name="Crow J.A."/>
            <person name="Grimwood J."/>
            <person name="Kramer R."/>
            <person name="Lindquist E."/>
            <person name="Lucas S."/>
            <person name="Salamov A."/>
            <person name="McFadden G.I."/>
            <person name="Lane C.E."/>
            <person name="Keeling P.J."/>
            <person name="Gray M.W."/>
            <person name="Grigoriev I.V."/>
            <person name="Archibald J.M."/>
        </authorList>
    </citation>
    <scope>NUCLEOTIDE SEQUENCE</scope>
    <source>
        <strain evidence="2 4">CCMP2712</strain>
    </source>
</reference>
<evidence type="ECO:0000313" key="4">
    <source>
        <dbReference type="Proteomes" id="UP000011087"/>
    </source>
</evidence>
<organism evidence="2">
    <name type="scientific">Guillardia theta (strain CCMP2712)</name>
    <name type="common">Cryptophyte</name>
    <dbReference type="NCBI Taxonomy" id="905079"/>
    <lineage>
        <taxon>Eukaryota</taxon>
        <taxon>Cryptophyceae</taxon>
        <taxon>Pyrenomonadales</taxon>
        <taxon>Geminigeraceae</taxon>
        <taxon>Guillardia</taxon>
    </lineage>
</organism>
<dbReference type="HOGENOM" id="CLU_010194_1_1_1"/>
<evidence type="ECO:0000313" key="2">
    <source>
        <dbReference type="EMBL" id="EKX55445.1"/>
    </source>
</evidence>
<dbReference type="PROSITE" id="PS00061">
    <property type="entry name" value="ADH_SHORT"/>
    <property type="match status" value="1"/>
</dbReference>
<dbReference type="KEGG" id="gtt:GUITHDRAFT_149798"/>
<reference evidence="3" key="3">
    <citation type="submission" date="2016-03" db="UniProtKB">
        <authorList>
            <consortium name="EnsemblProtists"/>
        </authorList>
    </citation>
    <scope>IDENTIFICATION</scope>
</reference>
<gene>
    <name evidence="2" type="ORF">GUITHDRAFT_149798</name>
</gene>
<evidence type="ECO:0000313" key="3">
    <source>
        <dbReference type="EnsemblProtists" id="EKX55445"/>
    </source>
</evidence>